<sequence>EKGLFRRGESYMGVNEHELARDDFTKVIQLYPNNKAARTQIAKCQQRIHEQHQREKKIYANMFQRLAEKEEKESSEASKEQPLATTDVEMSDATSTEGASSQRSHRNQNQ</sequence>
<dbReference type="AlphaFoldDB" id="A7VKD2"/>
<comment type="catalytic activity">
    <reaction evidence="1">
        <text>[protein]-peptidylproline (omega=180) = [protein]-peptidylproline (omega=0)</text>
        <dbReference type="Rhea" id="RHEA:16237"/>
        <dbReference type="Rhea" id="RHEA-COMP:10747"/>
        <dbReference type="Rhea" id="RHEA-COMP:10748"/>
        <dbReference type="ChEBI" id="CHEBI:83833"/>
        <dbReference type="ChEBI" id="CHEBI:83834"/>
        <dbReference type="EC" id="5.2.1.8"/>
    </reaction>
</comment>
<keyword evidence="4" id="KW-0143">Chaperone</keyword>
<proteinExistence type="evidence at transcript level"/>
<dbReference type="GO" id="GO:0003755">
    <property type="term" value="F:peptidyl-prolyl cis-trans isomerase activity"/>
    <property type="evidence" value="ECO:0007669"/>
    <property type="project" value="UniProtKB-KW"/>
</dbReference>
<evidence type="ECO:0000256" key="5">
    <source>
        <dbReference type="ARBA" id="ARBA00023235"/>
    </source>
</evidence>
<keyword evidence="5" id="KW-0413">Isomerase</keyword>
<evidence type="ECO:0000256" key="6">
    <source>
        <dbReference type="ARBA" id="ARBA00029569"/>
    </source>
</evidence>
<dbReference type="PANTHER" id="PTHR46512">
    <property type="entry name" value="PEPTIDYLPROLYL ISOMERASE"/>
    <property type="match status" value="1"/>
</dbReference>
<organism evidence="8">
    <name type="scientific">Glandirana rugosa</name>
    <name type="common">Japanese wrinkled frog</name>
    <name type="synonym">Rana rugosa</name>
    <dbReference type="NCBI Taxonomy" id="8410"/>
    <lineage>
        <taxon>Eukaryota</taxon>
        <taxon>Metazoa</taxon>
        <taxon>Chordata</taxon>
        <taxon>Craniata</taxon>
        <taxon>Vertebrata</taxon>
        <taxon>Euteleostomi</taxon>
        <taxon>Amphibia</taxon>
        <taxon>Batrachia</taxon>
        <taxon>Anura</taxon>
        <taxon>Neobatrachia</taxon>
        <taxon>Ranoidea</taxon>
        <taxon>Ranidae</taxon>
        <taxon>Glandirana</taxon>
    </lineage>
</organism>
<dbReference type="InterPro" id="IPR050754">
    <property type="entry name" value="FKBP4/5/8-like"/>
</dbReference>
<evidence type="ECO:0000256" key="4">
    <source>
        <dbReference type="ARBA" id="ARBA00023186"/>
    </source>
</evidence>
<name>A7VKD2_GLARU</name>
<dbReference type="InterPro" id="IPR011990">
    <property type="entry name" value="TPR-like_helical_dom_sf"/>
</dbReference>
<dbReference type="EC" id="5.2.1.8" evidence="2"/>
<evidence type="ECO:0000256" key="2">
    <source>
        <dbReference type="ARBA" id="ARBA00013194"/>
    </source>
</evidence>
<dbReference type="SMART" id="SM00028">
    <property type="entry name" value="TPR"/>
    <property type="match status" value="1"/>
</dbReference>
<evidence type="ECO:0000256" key="3">
    <source>
        <dbReference type="ARBA" id="ARBA00023110"/>
    </source>
</evidence>
<dbReference type="SUPFAM" id="SSF48452">
    <property type="entry name" value="TPR-like"/>
    <property type="match status" value="1"/>
</dbReference>
<dbReference type="PANTHER" id="PTHR46512:SF9">
    <property type="entry name" value="PEPTIDYLPROLYL ISOMERASE"/>
    <property type="match status" value="1"/>
</dbReference>
<evidence type="ECO:0000313" key="8">
    <source>
        <dbReference type="EMBL" id="BAF76745.1"/>
    </source>
</evidence>
<dbReference type="EMBL" id="AB288015">
    <property type="protein sequence ID" value="BAF76745.1"/>
    <property type="molecule type" value="mRNA"/>
</dbReference>
<feature type="compositionally biased region" description="Basic and acidic residues" evidence="7">
    <location>
        <begin position="67"/>
        <end position="79"/>
    </location>
</feature>
<feature type="non-terminal residue" evidence="8">
    <location>
        <position position="1"/>
    </location>
</feature>
<feature type="compositionally biased region" description="Polar residues" evidence="7">
    <location>
        <begin position="92"/>
        <end position="102"/>
    </location>
</feature>
<reference evidence="8" key="1">
    <citation type="journal article" date="2008" name="Gen. Comp. Endocrinol.">
        <title>Differential display analysis of gene expression in female-to-male sex-reversing gonads of the frog Rana rugosa.</title>
        <authorList>
            <person name="Okada G."/>
            <person name="Maruo K."/>
            <person name="Funada S."/>
            <person name="Nakamura M."/>
        </authorList>
    </citation>
    <scope>NUCLEOTIDE SEQUENCE</scope>
</reference>
<feature type="region of interest" description="Disordered" evidence="7">
    <location>
        <begin position="67"/>
        <end position="110"/>
    </location>
</feature>
<evidence type="ECO:0000256" key="7">
    <source>
        <dbReference type="SAM" id="MobiDB-lite"/>
    </source>
</evidence>
<keyword evidence="3" id="KW-0697">Rotamase</keyword>
<dbReference type="InterPro" id="IPR019734">
    <property type="entry name" value="TPR_rpt"/>
</dbReference>
<accession>A7VKD2</accession>
<protein>
    <recommendedName>
        <fullName evidence="2">peptidylprolyl isomerase</fullName>
        <ecNumber evidence="2">5.2.1.8</ecNumber>
    </recommendedName>
    <alternativeName>
        <fullName evidence="6">Rotamase</fullName>
    </alternativeName>
</protein>
<dbReference type="Gene3D" id="1.25.40.10">
    <property type="entry name" value="Tetratricopeptide repeat domain"/>
    <property type="match status" value="1"/>
</dbReference>
<evidence type="ECO:0000256" key="1">
    <source>
        <dbReference type="ARBA" id="ARBA00000971"/>
    </source>
</evidence>